<evidence type="ECO:0000256" key="4">
    <source>
        <dbReference type="ARBA" id="ARBA00023026"/>
    </source>
</evidence>
<dbReference type="Proteomes" id="UP000254065">
    <property type="component" value="Unassembled WGS sequence"/>
</dbReference>
<feature type="domain" description="VENN motif-containing" evidence="5">
    <location>
        <begin position="11"/>
        <end position="60"/>
    </location>
</feature>
<keyword evidence="4" id="KW-0843">Virulence</keyword>
<dbReference type="Gene3D" id="2.170.16.10">
    <property type="entry name" value="Hedgehog/Intein (Hint) domain"/>
    <property type="match status" value="1"/>
</dbReference>
<organism evidence="6 7">
    <name type="scientific">Moraxella caprae</name>
    <dbReference type="NCBI Taxonomy" id="90240"/>
    <lineage>
        <taxon>Bacteria</taxon>
        <taxon>Pseudomonadati</taxon>
        <taxon>Pseudomonadota</taxon>
        <taxon>Gammaproteobacteria</taxon>
        <taxon>Moraxellales</taxon>
        <taxon>Moraxellaceae</taxon>
        <taxon>Moraxella</taxon>
    </lineage>
</organism>
<evidence type="ECO:0000313" key="6">
    <source>
        <dbReference type="EMBL" id="STZ07691.1"/>
    </source>
</evidence>
<keyword evidence="7" id="KW-1185">Reference proteome</keyword>
<keyword evidence="3" id="KW-1266">Target cell cytoplasm</keyword>
<dbReference type="Pfam" id="PF07591">
    <property type="entry name" value="PT-HINT"/>
    <property type="match status" value="1"/>
</dbReference>
<dbReference type="InterPro" id="IPR036844">
    <property type="entry name" value="Hint_dom_sf"/>
</dbReference>
<reference evidence="6 7" key="1">
    <citation type="submission" date="2018-06" db="EMBL/GenBank/DDBJ databases">
        <authorList>
            <consortium name="Pathogen Informatics"/>
            <person name="Doyle S."/>
        </authorList>
    </citation>
    <scope>NUCLEOTIDE SEQUENCE [LARGE SCALE GENOMIC DNA]</scope>
    <source>
        <strain evidence="6 7">NCTC12877</strain>
    </source>
</reference>
<dbReference type="RefSeq" id="WP_218563985.1">
    <property type="nucleotide sequence ID" value="NZ_UGQB01000004.1"/>
</dbReference>
<evidence type="ECO:0000259" key="5">
    <source>
        <dbReference type="Pfam" id="PF04829"/>
    </source>
</evidence>
<evidence type="ECO:0000313" key="7">
    <source>
        <dbReference type="Proteomes" id="UP000254065"/>
    </source>
</evidence>
<dbReference type="Pfam" id="PF14424">
    <property type="entry name" value="Toxin-deaminase"/>
    <property type="match status" value="1"/>
</dbReference>
<gene>
    <name evidence="6" type="ORF">NCTC12877_00668</name>
</gene>
<keyword evidence="2" id="KW-0800">Toxin</keyword>
<evidence type="ECO:0000256" key="2">
    <source>
        <dbReference type="ARBA" id="ARBA00022656"/>
    </source>
</evidence>
<dbReference type="InterPro" id="IPR032721">
    <property type="entry name" value="Toxin-deaminase"/>
</dbReference>
<protein>
    <submittedName>
        <fullName evidence="6">Protein of uncharacterized function (DUF1557)</fullName>
    </submittedName>
</protein>
<dbReference type="SUPFAM" id="SSF51294">
    <property type="entry name" value="Hedgehog/intein (Hint) domain"/>
    <property type="match status" value="1"/>
</dbReference>
<evidence type="ECO:0000256" key="3">
    <source>
        <dbReference type="ARBA" id="ARBA00022913"/>
    </source>
</evidence>
<dbReference type="EMBL" id="UGQB01000004">
    <property type="protein sequence ID" value="STZ07691.1"/>
    <property type="molecule type" value="Genomic_DNA"/>
</dbReference>
<dbReference type="CDD" id="cd00081">
    <property type="entry name" value="Hint"/>
    <property type="match status" value="1"/>
</dbReference>
<name>A0A378QZ77_9GAMM</name>
<dbReference type="InterPro" id="IPR006914">
    <property type="entry name" value="VENN_dom"/>
</dbReference>
<comment type="subcellular location">
    <subcellularLocation>
        <location evidence="1">Target cell</location>
        <location evidence="1">Target cell cytoplasm</location>
    </subcellularLocation>
</comment>
<sequence length="614" mass="67786">MASYLYGKDTKELTQEQKDTVTSVITLASTATTYGTTGDVSSAVNAGEVGKVGVEWNSLLGDDTRKLTKEFFENAANSAQEMYPESPALSGFFKGLSDAVDGGLSLTDASLETLATAIHCASGGDYCQDGFENNEERAQVLTEAIAYIGDGKASEQLADWAWRLTQGNIEEQHEATEQLARVSTSLGLGGIGAKSKGIENSKNILHGVEGEFHVKLPDEVINISRLPKTPNLWEKIKDWFKKSDKKDENSEGVYDGQGQQLDTEKSIFNQDPKKAEPKEDLQTNTCATPPYCFTAGTLIETKEGLKAIETFTGGELIWTRNDITLEYGYRPVIATKATPDQPIFQVTVKNHQGDIETLETTAEHPFWIKDTGWLKASLLEQGMILLDRNNQEVEVISQYLLPNHTDTVYNIEVDDFHTYHVGRLGVWVHNADCCGVNQVSGKKPATNDDVKANLDSSTGENVFAQNPNIRFGGAEDRQRATDRIAKHRTDNRLNNKGNFGYLEGNINGQAVDNRMWRSISLKDAQKETHIFTSTEATGSKGETWNRMTDSEYRMLNHLAQQLGAKKGGVYPNVTGELKIVSENKICESCQGVIKQFNTMFPNIKLTLIGGVRKQ</sequence>
<proteinExistence type="predicted"/>
<dbReference type="Pfam" id="PF04829">
    <property type="entry name" value="PT-VENN"/>
    <property type="match status" value="1"/>
</dbReference>
<dbReference type="AlphaFoldDB" id="A0A378QZ77"/>
<dbReference type="GO" id="GO:0090729">
    <property type="term" value="F:toxin activity"/>
    <property type="evidence" value="ECO:0007669"/>
    <property type="project" value="UniProtKB-KW"/>
</dbReference>
<evidence type="ECO:0000256" key="1">
    <source>
        <dbReference type="ARBA" id="ARBA00004219"/>
    </source>
</evidence>
<accession>A0A378QZ77</accession>